<dbReference type="EMBL" id="QKYV01000003">
    <property type="protein sequence ID" value="PZW41647.1"/>
    <property type="molecule type" value="Genomic_DNA"/>
</dbReference>
<keyword evidence="1" id="KW-1133">Transmembrane helix</keyword>
<sequence length="519" mass="55772">MAGGKQTPRQKMINLMYLVFIAMMALNMSKEVLSAFGSMNESFTEANEAATVRNNAFNAGLAEKAAEQPKQYKPLQEKAATISAASSDLYNFLAELKAGATKELDDPKDYEAMDKADYFNEVFYKGGKLQPKGEEFISKMNSYKTTVVSTLGDGYADIKKDVMSKFSTGDENNKVVDGENVKKDWLSYHYEGFPLVASLTKMTKIQADVKTTESQVLSAMLQGQQASSLSMSNYEAIVIPEKTAFFSGENFKGKVVLGRFDNSLSFDKVIINDNEMENPGTGTVNLDFAAGNVGQQEIKGLLQFKEGDSIVDLPFTSSYAVIPKPNSAVISADKMNVVYRGVKNPMTISIPGVPSVSANGPGLSSAGGNSKYVMDVTSIKAKEVKINVSGKLPDGTSVSDSKVFRIKEIPRPIGNVAGRDASGGAIRMPRNTASVAQVSAKLPDFVFDLNLNVVSFQFQVQGKPPVTVTGNKLNGAAKAALNGAPRGAVVTLFNIKAKIVGNSSYTLPNISPVFIELTD</sequence>
<feature type="domain" description="Gliding motility-associated protein GldM first immunoglobulin-like" evidence="4">
    <location>
        <begin position="227"/>
        <end position="323"/>
    </location>
</feature>
<keyword evidence="1" id="KW-0472">Membrane</keyword>
<dbReference type="AlphaFoldDB" id="A0A2W7IQE0"/>
<dbReference type="Pfam" id="PF12080">
    <property type="entry name" value="GldM_4th"/>
    <property type="match status" value="1"/>
</dbReference>
<keyword evidence="7" id="KW-1185">Reference proteome</keyword>
<dbReference type="NCBIfam" id="TIGR03517">
    <property type="entry name" value="GldM_gliding"/>
    <property type="match status" value="1"/>
</dbReference>
<evidence type="ECO:0000259" key="2">
    <source>
        <dbReference type="Pfam" id="PF12080"/>
    </source>
</evidence>
<dbReference type="RefSeq" id="WP_111540652.1">
    <property type="nucleotide sequence ID" value="NZ_QKYV01000003.1"/>
</dbReference>
<feature type="transmembrane region" description="Helical" evidence="1">
    <location>
        <begin position="12"/>
        <end position="29"/>
    </location>
</feature>
<dbReference type="InterPro" id="IPR048406">
    <property type="entry name" value="GldM_Ig-like-2"/>
</dbReference>
<protein>
    <submittedName>
        <fullName evidence="6">Gliding motility-associated protein GldM</fullName>
    </submittedName>
</protein>
<proteinExistence type="predicted"/>
<dbReference type="Pfam" id="PF12081">
    <property type="entry name" value="GldM_1st"/>
    <property type="match status" value="1"/>
</dbReference>
<feature type="domain" description="Gliding motility-associated protein GldM second immunoglobulin-like" evidence="5">
    <location>
        <begin position="327"/>
        <end position="407"/>
    </location>
</feature>
<evidence type="ECO:0000256" key="1">
    <source>
        <dbReference type="SAM" id="Phobius"/>
    </source>
</evidence>
<reference evidence="6 7" key="1">
    <citation type="submission" date="2018-06" db="EMBL/GenBank/DDBJ databases">
        <title>Genomic Encyclopedia of Archaeal and Bacterial Type Strains, Phase II (KMG-II): from individual species to whole genera.</title>
        <authorList>
            <person name="Goeker M."/>
        </authorList>
    </citation>
    <scope>NUCLEOTIDE SEQUENCE [LARGE SCALE GENOMIC DNA]</scope>
    <source>
        <strain evidence="6 7">DSM 15361</strain>
    </source>
</reference>
<accession>A0A2W7IQE0</accession>
<organism evidence="6 7">
    <name type="scientific">Mesonia algae</name>
    <dbReference type="NCBI Taxonomy" id="213248"/>
    <lineage>
        <taxon>Bacteria</taxon>
        <taxon>Pseudomonadati</taxon>
        <taxon>Bacteroidota</taxon>
        <taxon>Flavobacteriia</taxon>
        <taxon>Flavobacteriales</taxon>
        <taxon>Flavobacteriaceae</taxon>
        <taxon>Mesonia</taxon>
    </lineage>
</organism>
<evidence type="ECO:0000313" key="6">
    <source>
        <dbReference type="EMBL" id="PZW41647.1"/>
    </source>
</evidence>
<gene>
    <name evidence="6" type="ORF">LX95_01329</name>
</gene>
<feature type="domain" description="Gliding motility-associated protein GldM N-terminal" evidence="3">
    <location>
        <begin position="31"/>
        <end position="222"/>
    </location>
</feature>
<dbReference type="Proteomes" id="UP000249542">
    <property type="component" value="Unassembled WGS sequence"/>
</dbReference>
<dbReference type="Pfam" id="PF21601">
    <property type="entry name" value="GldM_2nd"/>
    <property type="match status" value="1"/>
</dbReference>
<evidence type="ECO:0000313" key="7">
    <source>
        <dbReference type="Proteomes" id="UP000249542"/>
    </source>
</evidence>
<name>A0A2W7IQE0_9FLAO</name>
<dbReference type="InterPro" id="IPR022720">
    <property type="entry name" value="Motility-assoc_prot_GldM_N"/>
</dbReference>
<feature type="domain" description="Gliding motility-associated protein GldM C-terminal" evidence="2">
    <location>
        <begin position="410"/>
        <end position="516"/>
    </location>
</feature>
<dbReference type="InterPro" id="IPR019859">
    <property type="entry name" value="Motility-assoc_prot_GldM"/>
</dbReference>
<dbReference type="Pfam" id="PF21602">
    <property type="entry name" value="GldM_3rd"/>
    <property type="match status" value="1"/>
</dbReference>
<keyword evidence="1" id="KW-0812">Transmembrane</keyword>
<evidence type="ECO:0000259" key="5">
    <source>
        <dbReference type="Pfam" id="PF21602"/>
    </source>
</evidence>
<comment type="caution">
    <text evidence="6">The sequence shown here is derived from an EMBL/GenBank/DDBJ whole genome shotgun (WGS) entry which is preliminary data.</text>
</comment>
<dbReference type="InterPro" id="IPR022719">
    <property type="entry name" value="Motility-assoc_prot_GldM_C"/>
</dbReference>
<dbReference type="InterPro" id="IPR048405">
    <property type="entry name" value="GldM_Ig-like-1"/>
</dbReference>
<evidence type="ECO:0000259" key="3">
    <source>
        <dbReference type="Pfam" id="PF12081"/>
    </source>
</evidence>
<evidence type="ECO:0000259" key="4">
    <source>
        <dbReference type="Pfam" id="PF21601"/>
    </source>
</evidence>